<proteinExistence type="predicted"/>
<keyword evidence="1" id="KW-0997">Cell inner membrane</keyword>
<name>A0ABX9XJQ0_9PSED</name>
<evidence type="ECO:0000313" key="3">
    <source>
        <dbReference type="EMBL" id="ROZ84438.1"/>
    </source>
</evidence>
<dbReference type="EMBL" id="RKKU01000011">
    <property type="protein sequence ID" value="ROZ84438.1"/>
    <property type="molecule type" value="Genomic_DNA"/>
</dbReference>
<dbReference type="InterPro" id="IPR001173">
    <property type="entry name" value="Glyco_trans_2-like"/>
</dbReference>
<sequence length="299" mass="33986">MSSPLVSIVMACFNHANYVEESIRSVMEHDYDNIEFLVVDDGSTDNSLAIIRALQAEYGFKVITQENQGVTKAVNTGFSATNGEYFASFDSDDIMLPGRIRLQVEYLQTRPEVGGCGANFEYIDAQGNHKPGALFKKAASYQFHDFFVDRRWLGGPTAFFRRQAILDAGGYDLDNPIQDTHLELKVAHAGYRLDIIEDIVTLYRRHDTNISSNNKGNFKSHLLAINQFQAEPGYIAAKRGLIHAELKKAVAEDRAYARELFALLPLKEWNTKTLKRFWRYSRKRFSPDFSKLRAQRKAA</sequence>
<organism evidence="3 4">
    <name type="scientific">Pseudomonas neustonica</name>
    <dbReference type="NCBI Taxonomy" id="2487346"/>
    <lineage>
        <taxon>Bacteria</taxon>
        <taxon>Pseudomonadati</taxon>
        <taxon>Pseudomonadota</taxon>
        <taxon>Gammaproteobacteria</taxon>
        <taxon>Pseudomonadales</taxon>
        <taxon>Pseudomonadaceae</taxon>
        <taxon>Pseudomonas</taxon>
    </lineage>
</organism>
<keyword evidence="4" id="KW-1185">Reference proteome</keyword>
<dbReference type="SUPFAM" id="SSF53448">
    <property type="entry name" value="Nucleotide-diphospho-sugar transferases"/>
    <property type="match status" value="1"/>
</dbReference>
<evidence type="ECO:0000259" key="2">
    <source>
        <dbReference type="Pfam" id="PF00535"/>
    </source>
</evidence>
<feature type="domain" description="Glycosyltransferase 2-like" evidence="2">
    <location>
        <begin position="7"/>
        <end position="148"/>
    </location>
</feature>
<dbReference type="InterPro" id="IPR050834">
    <property type="entry name" value="Glycosyltransf_2"/>
</dbReference>
<evidence type="ECO:0000313" key="4">
    <source>
        <dbReference type="Proteomes" id="UP000275199"/>
    </source>
</evidence>
<keyword evidence="1" id="KW-1003">Cell membrane</keyword>
<dbReference type="Pfam" id="PF00535">
    <property type="entry name" value="Glycos_transf_2"/>
    <property type="match status" value="1"/>
</dbReference>
<dbReference type="PANTHER" id="PTHR43685:SF2">
    <property type="entry name" value="GLYCOSYLTRANSFERASE 2-LIKE DOMAIN-CONTAINING PROTEIN"/>
    <property type="match status" value="1"/>
</dbReference>
<comment type="caution">
    <text evidence="3">The sequence shown here is derived from an EMBL/GenBank/DDBJ whole genome shotgun (WGS) entry which is preliminary data.</text>
</comment>
<accession>A0ABX9XJQ0</accession>
<protein>
    <submittedName>
        <fullName evidence="3">Glycosyltransferase</fullName>
    </submittedName>
</protein>
<evidence type="ECO:0000256" key="1">
    <source>
        <dbReference type="ARBA" id="ARBA00022519"/>
    </source>
</evidence>
<gene>
    <name evidence="3" type="ORF">EF096_10595</name>
</gene>
<dbReference type="PANTHER" id="PTHR43685">
    <property type="entry name" value="GLYCOSYLTRANSFERASE"/>
    <property type="match status" value="1"/>
</dbReference>
<dbReference type="InterPro" id="IPR029044">
    <property type="entry name" value="Nucleotide-diphossugar_trans"/>
</dbReference>
<dbReference type="RefSeq" id="WP_305955054.1">
    <property type="nucleotide sequence ID" value="NZ_RKKU01000011.1"/>
</dbReference>
<dbReference type="Proteomes" id="UP000275199">
    <property type="component" value="Unassembled WGS sequence"/>
</dbReference>
<dbReference type="Gene3D" id="3.90.550.10">
    <property type="entry name" value="Spore Coat Polysaccharide Biosynthesis Protein SpsA, Chain A"/>
    <property type="match status" value="1"/>
</dbReference>
<keyword evidence="1" id="KW-0472">Membrane</keyword>
<reference evidence="3 4" key="1">
    <citation type="submission" date="2018-11" db="EMBL/GenBank/DDBJ databases">
        <authorList>
            <person name="Jang G.I."/>
            <person name="Hwang C.Y."/>
        </authorList>
    </citation>
    <scope>NUCLEOTIDE SEQUENCE [LARGE SCALE GENOMIC DNA]</scope>
    <source>
        <strain evidence="3 4">SSM26</strain>
    </source>
</reference>